<feature type="chain" id="PRO_5004924427" evidence="3">
    <location>
        <begin position="28"/>
        <end position="193"/>
    </location>
</feature>
<evidence type="ECO:0000256" key="1">
    <source>
        <dbReference type="SAM" id="MobiDB-lite"/>
    </source>
</evidence>
<evidence type="ECO:0000256" key="3">
    <source>
        <dbReference type="SAM" id="SignalP"/>
    </source>
</evidence>
<dbReference type="InterPro" id="IPR019051">
    <property type="entry name" value="Trp_biosyn_TM_oprn/chp"/>
</dbReference>
<accession>W9GJD5</accession>
<sequence length="193" mass="19388">MAGKRRATLVVAVPAAVLATLSTQTWATGRANDVLSHGPTSVTGTEAMPGVIGLAIVAVAALLAIMTGGRVIRAVSAVLLVLAALGALALVLLVALRPTQVVADAVARALARTTAPGATGSPTVMVWLAFVAAVALVAGAALAASWSRGWGGLSARYERGARPAAGPRGQVRSTWDDLTEGRDPTAADRPPDD</sequence>
<dbReference type="AlphaFoldDB" id="W9GJD5"/>
<feature type="transmembrane region" description="Helical" evidence="2">
    <location>
        <begin position="47"/>
        <end position="65"/>
    </location>
</feature>
<reference evidence="5" key="1">
    <citation type="submission" date="2013-08" db="EMBL/GenBank/DDBJ databases">
        <title>Intrasporangium oryzae NRRL B-24470.</title>
        <authorList>
            <person name="Liu H."/>
            <person name="Wang G."/>
        </authorList>
    </citation>
    <scope>NUCLEOTIDE SEQUENCE [LARGE SCALE GENOMIC DNA]</scope>
    <source>
        <strain evidence="5">Q5-1</strain>
    </source>
</reference>
<name>W9GJD5_9MICO</name>
<dbReference type="OrthoDB" id="4868082at2"/>
<feature type="transmembrane region" description="Helical" evidence="2">
    <location>
        <begin position="77"/>
        <end position="96"/>
    </location>
</feature>
<feature type="transmembrane region" description="Helical" evidence="2">
    <location>
        <begin position="124"/>
        <end position="146"/>
    </location>
</feature>
<keyword evidence="3" id="KW-0732">Signal</keyword>
<dbReference type="EMBL" id="AWQS01000060">
    <property type="protein sequence ID" value="EWT06200.1"/>
    <property type="molecule type" value="Genomic_DNA"/>
</dbReference>
<gene>
    <name evidence="4" type="ORF">N864_23335</name>
</gene>
<dbReference type="Proteomes" id="UP000019494">
    <property type="component" value="Unassembled WGS sequence"/>
</dbReference>
<proteinExistence type="predicted"/>
<organism evidence="4 5">
    <name type="scientific">Intrasporangium chromatireducens Q5-1</name>
    <dbReference type="NCBI Taxonomy" id="584657"/>
    <lineage>
        <taxon>Bacteria</taxon>
        <taxon>Bacillati</taxon>
        <taxon>Actinomycetota</taxon>
        <taxon>Actinomycetes</taxon>
        <taxon>Micrococcales</taxon>
        <taxon>Intrasporangiaceae</taxon>
        <taxon>Intrasporangium</taxon>
    </lineage>
</organism>
<dbReference type="Pfam" id="PF09534">
    <property type="entry name" value="Trp_oprn_chp"/>
    <property type="match status" value="1"/>
</dbReference>
<keyword evidence="2" id="KW-1133">Transmembrane helix</keyword>
<comment type="caution">
    <text evidence="4">The sequence shown here is derived from an EMBL/GenBank/DDBJ whole genome shotgun (WGS) entry which is preliminary data.</text>
</comment>
<evidence type="ECO:0000313" key="4">
    <source>
        <dbReference type="EMBL" id="EWT06200.1"/>
    </source>
</evidence>
<keyword evidence="5" id="KW-1185">Reference proteome</keyword>
<keyword evidence="2" id="KW-0472">Membrane</keyword>
<feature type="signal peptide" evidence="3">
    <location>
        <begin position="1"/>
        <end position="27"/>
    </location>
</feature>
<evidence type="ECO:0000256" key="2">
    <source>
        <dbReference type="SAM" id="Phobius"/>
    </source>
</evidence>
<protein>
    <submittedName>
        <fullName evidence="4">Trp biosynthesis associated, transmembrane protein, Oprn/Chp</fullName>
    </submittedName>
</protein>
<feature type="compositionally biased region" description="Basic and acidic residues" evidence="1">
    <location>
        <begin position="179"/>
        <end position="193"/>
    </location>
</feature>
<keyword evidence="2 4" id="KW-0812">Transmembrane</keyword>
<dbReference type="RefSeq" id="WP_034715882.1">
    <property type="nucleotide sequence ID" value="NZ_AWQS01000060.1"/>
</dbReference>
<evidence type="ECO:0000313" key="5">
    <source>
        <dbReference type="Proteomes" id="UP000019494"/>
    </source>
</evidence>
<feature type="region of interest" description="Disordered" evidence="1">
    <location>
        <begin position="161"/>
        <end position="193"/>
    </location>
</feature>